<feature type="transmembrane region" description="Helical" evidence="1">
    <location>
        <begin position="622"/>
        <end position="643"/>
    </location>
</feature>
<organism evidence="3 4">
    <name type="scientific">Bursaphelenchus okinawaensis</name>
    <dbReference type="NCBI Taxonomy" id="465554"/>
    <lineage>
        <taxon>Eukaryota</taxon>
        <taxon>Metazoa</taxon>
        <taxon>Ecdysozoa</taxon>
        <taxon>Nematoda</taxon>
        <taxon>Chromadorea</taxon>
        <taxon>Rhabditida</taxon>
        <taxon>Tylenchina</taxon>
        <taxon>Tylenchomorpha</taxon>
        <taxon>Aphelenchoidea</taxon>
        <taxon>Aphelenchoididae</taxon>
        <taxon>Bursaphelenchus</taxon>
    </lineage>
</organism>
<keyword evidence="1" id="KW-0812">Transmembrane</keyword>
<keyword evidence="4" id="KW-1185">Reference proteome</keyword>
<keyword evidence="1" id="KW-1133">Transmembrane helix</keyword>
<dbReference type="EMBL" id="CAJFCW020000002">
    <property type="protein sequence ID" value="CAG9090955.1"/>
    <property type="molecule type" value="Genomic_DNA"/>
</dbReference>
<dbReference type="EMBL" id="CAJFDH010000002">
    <property type="protein sequence ID" value="CAD5210245.1"/>
    <property type="molecule type" value="Genomic_DNA"/>
</dbReference>
<dbReference type="PANTHER" id="PTHR21523:SF37">
    <property type="entry name" value="MLT-TEN (MLT-10) RELATED"/>
    <property type="match status" value="1"/>
</dbReference>
<dbReference type="Proteomes" id="UP000614601">
    <property type="component" value="Unassembled WGS sequence"/>
</dbReference>
<comment type="caution">
    <text evidence="3">The sequence shown here is derived from an EMBL/GenBank/DDBJ whole genome shotgun (WGS) entry which is preliminary data.</text>
</comment>
<accession>A0A811K360</accession>
<evidence type="ECO:0000313" key="3">
    <source>
        <dbReference type="EMBL" id="CAD5210245.1"/>
    </source>
</evidence>
<evidence type="ECO:0000313" key="4">
    <source>
        <dbReference type="Proteomes" id="UP000614601"/>
    </source>
</evidence>
<protein>
    <submittedName>
        <fullName evidence="3">Uncharacterized protein</fullName>
    </submittedName>
</protein>
<dbReference type="Pfam" id="PF04870">
    <property type="entry name" value="Moulting_cycle"/>
    <property type="match status" value="1"/>
</dbReference>
<dbReference type="OrthoDB" id="5917548at2759"/>
<feature type="transmembrane region" description="Helical" evidence="1">
    <location>
        <begin position="548"/>
        <end position="568"/>
    </location>
</feature>
<keyword evidence="1" id="KW-0472">Membrane</keyword>
<name>A0A811K360_9BILA</name>
<dbReference type="AlphaFoldDB" id="A0A811K360"/>
<feature type="transmembrane region" description="Helical" evidence="1">
    <location>
        <begin position="520"/>
        <end position="542"/>
    </location>
</feature>
<keyword evidence="2" id="KW-0732">Signal</keyword>
<gene>
    <name evidence="3" type="ORF">BOKJ2_LOCUS3091</name>
</gene>
<proteinExistence type="predicted"/>
<reference evidence="3" key="1">
    <citation type="submission" date="2020-09" db="EMBL/GenBank/DDBJ databases">
        <authorList>
            <person name="Kikuchi T."/>
        </authorList>
    </citation>
    <scope>NUCLEOTIDE SEQUENCE</scope>
    <source>
        <strain evidence="3">SH1</strain>
    </source>
</reference>
<feature type="chain" id="PRO_5035681442" evidence="2">
    <location>
        <begin position="17"/>
        <end position="669"/>
    </location>
</feature>
<dbReference type="InterPro" id="IPR006954">
    <property type="entry name" value="Mlt-10-like"/>
</dbReference>
<sequence length="669" mass="74887">MRILLLCLAFLAAVYANVNQVPVQYKNNGKVAEIQMSAESGNDMYQRWTNQAFSSLLAAVASRNLHHLSEVEQVTLEECSKAADNVIKHARCVRKVLEHRDKRKQNRVDALGRKKSTVVEKREGEWIGGIRIRRDVAKAEHYGLKTKTDGMTAFGAVAKVLNNVVLNQKNRTEPESWQMAVAKVRDSAHKRKAARKAFAERQEKGDLETLHQLAFRNLGQKHNMASELEDMIEKPDEMKKMIKDKKLKMMADPVGRMTNLVREGVRLGMSLAGENTTEFDEKSLNLISPRFFSVTPEQDKNGNGTVNVLSPSLLSLHNEGTGTENLTSLPTLIKGFNGRDQQEWLNFIVEAAGVSDQAEKLDTETEDINKIKSVDDYEKEVRGESGQPLYFTKQNVTDMYGDYEKRKVDTFEALSKTYTKQQLKEMNTTGFSVLTKEQMHLLYGKHSPYNHTESLHKFTNMTKTQITNRMEKDIELITQMDKFQVKQKDIVLSPFVLTPLVEVWPVLNTFVVLSPLVLSPIILSPAVLGPIILSPWVFVPLILSPRVLAPLILTPMIFSPLILSPLVLHPLILSPGIFNPLILTPLVLSPLILSPQVFTPLILSPLVLNPLILNPMVGSPLILSPFVLSPLILSPQALFALVLSPYAASPLIESKLIVSSLILSPSWLS</sequence>
<evidence type="ECO:0000256" key="2">
    <source>
        <dbReference type="SAM" id="SignalP"/>
    </source>
</evidence>
<evidence type="ECO:0000256" key="1">
    <source>
        <dbReference type="SAM" id="Phobius"/>
    </source>
</evidence>
<feature type="signal peptide" evidence="2">
    <location>
        <begin position="1"/>
        <end position="16"/>
    </location>
</feature>
<dbReference type="Proteomes" id="UP000783686">
    <property type="component" value="Unassembled WGS sequence"/>
</dbReference>
<dbReference type="PANTHER" id="PTHR21523">
    <property type="match status" value="1"/>
</dbReference>